<name>Q82A65_STRAW</name>
<dbReference type="Pfam" id="PF05962">
    <property type="entry name" value="HutD"/>
    <property type="match status" value="1"/>
</dbReference>
<reference evidence="1 2" key="2">
    <citation type="journal article" date="2003" name="Nat. Biotechnol.">
        <title>Complete genome sequence and comparative analysis of the industrial microorganism Streptomyces avermitilis.</title>
        <authorList>
            <person name="Ikeda H."/>
            <person name="Ishikawa J."/>
            <person name="Hanamoto A."/>
            <person name="Shinose M."/>
            <person name="Kikuchi H."/>
            <person name="Shiba T."/>
            <person name="Sakaki Y."/>
            <person name="Hattori M."/>
            <person name="Omura S."/>
        </authorList>
    </citation>
    <scope>NUCLEOTIDE SEQUENCE [LARGE SCALE GENOMIC DNA]</scope>
    <source>
        <strain evidence="2">ATCC 31267 / DSM 46492 / JCM 5070 / NBRC 14893 / NCIMB 12804 / NRRL 8165 / MA-4680</strain>
    </source>
</reference>
<evidence type="ECO:0000313" key="2">
    <source>
        <dbReference type="Proteomes" id="UP000000428"/>
    </source>
</evidence>
<dbReference type="CDD" id="cd20293">
    <property type="entry name" value="cupin_HutD_N"/>
    <property type="match status" value="1"/>
</dbReference>
<dbReference type="HOGENOM" id="CLU_090931_0_1_11"/>
<organism evidence="1 2">
    <name type="scientific">Streptomyces avermitilis (strain ATCC 31267 / DSM 46492 / JCM 5070 / NBRC 14893 / NCIMB 12804 / NRRL 8165 / MA-4680)</name>
    <dbReference type="NCBI Taxonomy" id="227882"/>
    <lineage>
        <taxon>Bacteria</taxon>
        <taxon>Bacillati</taxon>
        <taxon>Actinomycetota</taxon>
        <taxon>Actinomycetes</taxon>
        <taxon>Kitasatosporales</taxon>
        <taxon>Streptomycetaceae</taxon>
        <taxon>Streptomyces</taxon>
    </lineage>
</organism>
<gene>
    <name evidence="1" type="ORF">SAVERM_6194</name>
</gene>
<dbReference type="Gene3D" id="2.60.120.10">
    <property type="entry name" value="Jelly Rolls"/>
    <property type="match status" value="1"/>
</dbReference>
<reference evidence="1 2" key="3">
    <citation type="journal article" date="2014" name="J. Ind. Microbiol. Biotechnol.">
        <title>Genome mining of the Streptomyces avermitilis genome and development of genome-minimized hosts for heterologous expression of biosynthetic gene clusters.</title>
        <authorList>
            <person name="Ikeda H."/>
            <person name="Shin-ya K."/>
            <person name="Omura S."/>
        </authorList>
    </citation>
    <scope>NUCLEOTIDE SEQUENCE [LARGE SCALE GENOMIC DNA]</scope>
    <source>
        <strain evidence="2">ATCC 31267 / DSM 46492 / JCM 5070 / NBRC 14893 / NCIMB 12804 / NRRL 8165 / MA-4680</strain>
    </source>
</reference>
<protein>
    <recommendedName>
        <fullName evidence="3">HutD-family protein</fullName>
    </recommendedName>
</protein>
<dbReference type="KEGG" id="sma:SAVERM_6194"/>
<dbReference type="SUPFAM" id="SSF51182">
    <property type="entry name" value="RmlC-like cupins"/>
    <property type="match status" value="1"/>
</dbReference>
<dbReference type="Proteomes" id="UP000000428">
    <property type="component" value="Chromosome"/>
</dbReference>
<dbReference type="PANTHER" id="PTHR37943:SF1">
    <property type="entry name" value="PROTEIN VES"/>
    <property type="match status" value="1"/>
</dbReference>
<dbReference type="eggNOG" id="COG3758">
    <property type="taxonomic scope" value="Bacteria"/>
</dbReference>
<dbReference type="EMBL" id="BA000030">
    <property type="protein sequence ID" value="BAC73905.1"/>
    <property type="molecule type" value="Genomic_DNA"/>
</dbReference>
<dbReference type="InterPro" id="IPR014710">
    <property type="entry name" value="RmlC-like_jellyroll"/>
</dbReference>
<dbReference type="InterPro" id="IPR010282">
    <property type="entry name" value="Uncharacterised_HutD/Ves"/>
</dbReference>
<dbReference type="PANTHER" id="PTHR37943">
    <property type="entry name" value="PROTEIN VES"/>
    <property type="match status" value="1"/>
</dbReference>
<dbReference type="AlphaFoldDB" id="Q82A65"/>
<evidence type="ECO:0008006" key="3">
    <source>
        <dbReference type="Google" id="ProtNLM"/>
    </source>
</evidence>
<keyword evidence="2" id="KW-1185">Reference proteome</keyword>
<dbReference type="InterPro" id="IPR011051">
    <property type="entry name" value="RmlC_Cupin_sf"/>
</dbReference>
<evidence type="ECO:0000313" key="1">
    <source>
        <dbReference type="EMBL" id="BAC73905.1"/>
    </source>
</evidence>
<accession>Q82A65</accession>
<proteinExistence type="predicted"/>
<sequence length="204" mass="21247">MAGGRPHPRDRPVTVLLPAAERVAVAWKNGGGVTREIAAAPPGADMAAFAWRVSLAEVAADGPFSAFPEVERTLTLVEGAGMDLTVGGRRRLVDTRYVPQDFPGDVPTDCRLLGGPVVNLNVMWRRGGAAPTVAVVRGRLRLPAAPALVVALDGGADLAGVRLGRYDALLLTGEDTVLHAHGPTAVVGLTPARGLAALTHDERH</sequence>
<reference evidence="1 2" key="1">
    <citation type="journal article" date="2001" name="Proc. Natl. Acad. Sci. U.S.A.">
        <title>Genome sequence of an industrial microorganism Streptomyces avermitilis: deducing the ability of producing secondary metabolites.</title>
        <authorList>
            <person name="Omura S."/>
            <person name="Ikeda H."/>
            <person name="Ishikawa J."/>
            <person name="Hanamoto A."/>
            <person name="Takahashi C."/>
            <person name="Shinose M."/>
            <person name="Takahashi Y."/>
            <person name="Horikawa H."/>
            <person name="Nakazawa H."/>
            <person name="Osonoe T."/>
            <person name="Kikuchi H."/>
            <person name="Shiba T."/>
            <person name="Sakaki Y."/>
            <person name="Hattori M."/>
        </authorList>
    </citation>
    <scope>NUCLEOTIDE SEQUENCE [LARGE SCALE GENOMIC DNA]</scope>
    <source>
        <strain evidence="2">ATCC 31267 / DSM 46492 / JCM 5070 / NBRC 14893 / NCIMB 12804 / NRRL 8165 / MA-4680</strain>
    </source>
</reference>